<dbReference type="EMBL" id="CP060412">
    <property type="protein sequence ID" value="QNK02796.1"/>
    <property type="molecule type" value="Genomic_DNA"/>
</dbReference>
<evidence type="ECO:0000313" key="1">
    <source>
        <dbReference type="EMBL" id="QNK02796.1"/>
    </source>
</evidence>
<dbReference type="SUPFAM" id="SSF54909">
    <property type="entry name" value="Dimeric alpha+beta barrel"/>
    <property type="match status" value="1"/>
</dbReference>
<gene>
    <name evidence="1" type="ORF">H8F01_06625</name>
</gene>
<dbReference type="AlphaFoldDB" id="A0A7G8Q7N8"/>
<dbReference type="Proteomes" id="UP000515873">
    <property type="component" value="Chromosome"/>
</dbReference>
<keyword evidence="2" id="KW-1185">Reference proteome</keyword>
<dbReference type="InterPro" id="IPR011008">
    <property type="entry name" value="Dimeric_a/b-barrel"/>
</dbReference>
<keyword evidence="1" id="KW-0560">Oxidoreductase</keyword>
<dbReference type="GO" id="GO:0004497">
    <property type="term" value="F:monooxygenase activity"/>
    <property type="evidence" value="ECO:0007669"/>
    <property type="project" value="UniProtKB-KW"/>
</dbReference>
<accession>A0A7G8Q7N8</accession>
<organism evidence="1 2">
    <name type="scientific">Dyella telluris</name>
    <dbReference type="NCBI Taxonomy" id="2763498"/>
    <lineage>
        <taxon>Bacteria</taxon>
        <taxon>Pseudomonadati</taxon>
        <taxon>Pseudomonadota</taxon>
        <taxon>Gammaproteobacteria</taxon>
        <taxon>Lysobacterales</taxon>
        <taxon>Rhodanobacteraceae</taxon>
        <taxon>Dyella</taxon>
    </lineage>
</organism>
<keyword evidence="1" id="KW-0503">Monooxygenase</keyword>
<dbReference type="RefSeq" id="WP_187058226.1">
    <property type="nucleotide sequence ID" value="NZ_CP060412.1"/>
</dbReference>
<reference evidence="1 2" key="1">
    <citation type="submission" date="2020-08" db="EMBL/GenBank/DDBJ databases">
        <title>Dyella sp. G9 isolated from forest soil.</title>
        <authorList>
            <person name="Fu J."/>
            <person name="Qiu L."/>
        </authorList>
    </citation>
    <scope>NUCLEOTIDE SEQUENCE [LARGE SCALE GENOMIC DNA]</scope>
    <source>
        <strain evidence="1 2">G9</strain>
    </source>
</reference>
<proteinExistence type="predicted"/>
<name>A0A7G8Q7N8_9GAMM</name>
<dbReference type="Gene3D" id="3.30.70.100">
    <property type="match status" value="1"/>
</dbReference>
<dbReference type="KEGG" id="dtl:H8F01_06625"/>
<sequence>MKESSAGFAAIYRWRLRPGMEDQFIKAWTRISELYLHQGGSLGSRLHRGHDGLWYSYAQWPDEATRKNAFSAGALDKEAGELMRDSIAESLPEITLEPMVDLLVLPHRTKAES</sequence>
<protein>
    <submittedName>
        <fullName evidence="1">Antibiotic biosynthesis monooxygenase</fullName>
    </submittedName>
</protein>
<evidence type="ECO:0000313" key="2">
    <source>
        <dbReference type="Proteomes" id="UP000515873"/>
    </source>
</evidence>